<dbReference type="Proteomes" id="UP000326678">
    <property type="component" value="Chromosome Gxm1"/>
</dbReference>
<sequence>MAIRPSVKKQEIREQGTGGEFLYNLSPLQEQHPSSVTHLFTSTIINFNYLDDYRKDFII</sequence>
<dbReference type="AlphaFoldDB" id="A0A5P8VVV1"/>
<reference evidence="1 2" key="1">
    <citation type="submission" date="2019-10" db="EMBL/GenBank/DDBJ databases">
        <title>Genomic and transcriptomic insights into the perfect genentic adaptation of a filamentous nitrogen-fixing cyanobacterium to rice fields.</title>
        <authorList>
            <person name="Chen Z."/>
        </authorList>
    </citation>
    <scope>NUCLEOTIDE SEQUENCE [LARGE SCALE GENOMIC DNA]</scope>
    <source>
        <strain evidence="1">CCNUC1</strain>
    </source>
</reference>
<name>A0A5P8VVV1_9NOSO</name>
<organism evidence="1 2">
    <name type="scientific">Nostoc sphaeroides CCNUC1</name>
    <dbReference type="NCBI Taxonomy" id="2653204"/>
    <lineage>
        <taxon>Bacteria</taxon>
        <taxon>Bacillati</taxon>
        <taxon>Cyanobacteriota</taxon>
        <taxon>Cyanophyceae</taxon>
        <taxon>Nostocales</taxon>
        <taxon>Nostocaceae</taxon>
        <taxon>Nostoc</taxon>
    </lineage>
</organism>
<dbReference type="EMBL" id="CP045226">
    <property type="protein sequence ID" value="QFS44535.1"/>
    <property type="molecule type" value="Genomic_DNA"/>
</dbReference>
<dbReference type="KEGG" id="nsh:GXM_02010"/>
<evidence type="ECO:0000313" key="1">
    <source>
        <dbReference type="EMBL" id="QFS44535.1"/>
    </source>
</evidence>
<protein>
    <submittedName>
        <fullName evidence="1">Uncharacterized protein</fullName>
    </submittedName>
</protein>
<keyword evidence="2" id="KW-1185">Reference proteome</keyword>
<accession>A0A5P8VVV1</accession>
<proteinExistence type="predicted"/>
<evidence type="ECO:0000313" key="2">
    <source>
        <dbReference type="Proteomes" id="UP000326678"/>
    </source>
</evidence>
<gene>
    <name evidence="1" type="ORF">GXM_02010</name>
</gene>